<protein>
    <submittedName>
        <fullName evidence="1">Uncharacterized protein</fullName>
    </submittedName>
</protein>
<evidence type="ECO:0000313" key="1">
    <source>
        <dbReference type="EMBL" id="MBS0031782.1"/>
    </source>
</evidence>
<comment type="caution">
    <text evidence="1">The sequence shown here is derived from an EMBL/GenBank/DDBJ whole genome shotgun (WGS) entry which is preliminary data.</text>
</comment>
<dbReference type="EMBL" id="JAGTXB010000025">
    <property type="protein sequence ID" value="MBS0031782.1"/>
    <property type="molecule type" value="Genomic_DNA"/>
</dbReference>
<keyword evidence="2" id="KW-1185">Reference proteome</keyword>
<dbReference type="RefSeq" id="WP_211976944.1">
    <property type="nucleotide sequence ID" value="NZ_CBFHAM010000012.1"/>
</dbReference>
<evidence type="ECO:0000313" key="2">
    <source>
        <dbReference type="Proteomes" id="UP000676386"/>
    </source>
</evidence>
<accession>A0ABS5JBF3</accession>
<sequence length="131" mass="15441">MKKYGILILVKHSDLYFQQTPEEEAESQLAVNNFISSWQPRIVQTFGYHACGLGEYDWFGLFEVDEIADWEAFREEYHRRFRGRTVKRDVVIGVSHPAFVEATKDIDHYKKLREMNILPGMAEKNNHYGKN</sequence>
<name>A0ABS5JBF3_9BACT</name>
<gene>
    <name evidence="1" type="ORF">KE626_30905</name>
</gene>
<organism evidence="1 2">
    <name type="scientific">Chitinophaga hostae</name>
    <dbReference type="NCBI Taxonomy" id="2831022"/>
    <lineage>
        <taxon>Bacteria</taxon>
        <taxon>Pseudomonadati</taxon>
        <taxon>Bacteroidota</taxon>
        <taxon>Chitinophagia</taxon>
        <taxon>Chitinophagales</taxon>
        <taxon>Chitinophagaceae</taxon>
        <taxon>Chitinophaga</taxon>
    </lineage>
</organism>
<proteinExistence type="predicted"/>
<reference evidence="1 2" key="1">
    <citation type="submission" date="2021-04" db="EMBL/GenBank/DDBJ databases">
        <title>Chitinophaga sp. nov., isolated from the rhizosphere soil.</title>
        <authorList>
            <person name="He S."/>
        </authorList>
    </citation>
    <scope>NUCLEOTIDE SEQUENCE [LARGE SCALE GENOMIC DNA]</scope>
    <source>
        <strain evidence="1 2">2R12</strain>
    </source>
</reference>
<dbReference type="Proteomes" id="UP000676386">
    <property type="component" value="Unassembled WGS sequence"/>
</dbReference>